<dbReference type="OrthoDB" id="4491390at2759"/>
<dbReference type="GO" id="GO:0000981">
    <property type="term" value="F:DNA-binding transcription factor activity, RNA polymerase II-specific"/>
    <property type="evidence" value="ECO:0007669"/>
    <property type="project" value="InterPro"/>
</dbReference>
<accession>C7ZJI7</accession>
<sequence length="427" mass="47551">MSQAKVTRPRHGLRGIRRDRDCRSCKSRGVKCDLNRPRCLPCVQSGLTCGGYPQRVVWATSKTPVTPTILSVKRRPGLAPELSGMERTASPQSLHTGPHGHQSTTKHPQHQFADRLSAWCTELRLSGAVNGDERRHWTRPHYVDALASLNQVLEHANPVAFLGILVLAYFEVLSTSAFGEWQFHLQGARSLLDHHCQSREDIERLGPPIGNLPEMIAYFAWWDVAGVVVRHLGGSRAESHGRLIFLDWHRALIGADFFDTVGCPPEIFQLFVSLAKSASTSHEISEEEALIAEQGRHVLAMQQLLQLGLVADDQGLCRDTWRCAAVIALLTWDSPSQSTDDLTADFREKALTSAVDRICRGISSVPLTSRLYMHMAKPAFLAGINATSLTQCDVIREYWRNLQADGAPRHLGALAQCEERWKNIPRA</sequence>
<feature type="domain" description="Zn(2)-C6 fungal-type" evidence="4">
    <location>
        <begin position="21"/>
        <end position="49"/>
    </location>
</feature>
<dbReference type="InParanoid" id="C7ZJI7"/>
<feature type="region of interest" description="Disordered" evidence="3">
    <location>
        <begin position="82"/>
        <end position="108"/>
    </location>
</feature>
<dbReference type="Proteomes" id="UP000005206">
    <property type="component" value="Chromosome 3"/>
</dbReference>
<dbReference type="CDD" id="cd00067">
    <property type="entry name" value="GAL4"/>
    <property type="match status" value="1"/>
</dbReference>
<dbReference type="PANTHER" id="PTHR37534">
    <property type="entry name" value="TRANSCRIPTIONAL ACTIVATOR PROTEIN UGA3"/>
    <property type="match status" value="1"/>
</dbReference>
<keyword evidence="6" id="KW-1185">Reference proteome</keyword>
<keyword evidence="2" id="KW-0539">Nucleus</keyword>
<dbReference type="Pfam" id="PF11951">
    <property type="entry name" value="Fungal_trans_2"/>
    <property type="match status" value="1"/>
</dbReference>
<evidence type="ECO:0000259" key="4">
    <source>
        <dbReference type="PROSITE" id="PS50048"/>
    </source>
</evidence>
<dbReference type="VEuPathDB" id="FungiDB:NECHADRAFT_91591"/>
<dbReference type="GO" id="GO:0005634">
    <property type="term" value="C:nucleus"/>
    <property type="evidence" value="ECO:0007669"/>
    <property type="project" value="UniProtKB-SubCell"/>
</dbReference>
<dbReference type="PROSITE" id="PS50048">
    <property type="entry name" value="ZN2_CY6_FUNGAL_2"/>
    <property type="match status" value="1"/>
</dbReference>
<dbReference type="Gene3D" id="4.10.240.10">
    <property type="entry name" value="Zn(2)-C6 fungal-type DNA-binding domain"/>
    <property type="match status" value="1"/>
</dbReference>
<evidence type="ECO:0000256" key="3">
    <source>
        <dbReference type="SAM" id="MobiDB-lite"/>
    </source>
</evidence>
<dbReference type="InterPro" id="IPR001138">
    <property type="entry name" value="Zn2Cys6_DnaBD"/>
</dbReference>
<gene>
    <name evidence="5" type="ORF">NECHADRAFT_91591</name>
</gene>
<dbReference type="InterPro" id="IPR021858">
    <property type="entry name" value="Fun_TF"/>
</dbReference>
<dbReference type="EMBL" id="GG698933">
    <property type="protein sequence ID" value="EEU35854.1"/>
    <property type="molecule type" value="Genomic_DNA"/>
</dbReference>
<organism evidence="5 6">
    <name type="scientific">Fusarium vanettenii (strain ATCC MYA-4622 / CBS 123669 / FGSC 9596 / NRRL 45880 / 77-13-4)</name>
    <name type="common">Fusarium solani subsp. pisi</name>
    <dbReference type="NCBI Taxonomy" id="660122"/>
    <lineage>
        <taxon>Eukaryota</taxon>
        <taxon>Fungi</taxon>
        <taxon>Dikarya</taxon>
        <taxon>Ascomycota</taxon>
        <taxon>Pezizomycotina</taxon>
        <taxon>Sordariomycetes</taxon>
        <taxon>Hypocreomycetidae</taxon>
        <taxon>Hypocreales</taxon>
        <taxon>Nectriaceae</taxon>
        <taxon>Fusarium</taxon>
        <taxon>Fusarium solani species complex</taxon>
        <taxon>Fusarium vanettenii</taxon>
    </lineage>
</organism>
<dbReference type="OMA" id="YPQRVIW"/>
<dbReference type="SUPFAM" id="SSF57701">
    <property type="entry name" value="Zn2/Cys6 DNA-binding domain"/>
    <property type="match status" value="1"/>
</dbReference>
<dbReference type="Pfam" id="PF00172">
    <property type="entry name" value="Zn_clus"/>
    <property type="match status" value="1"/>
</dbReference>
<dbReference type="PANTHER" id="PTHR37534:SF46">
    <property type="entry name" value="ZN(II)2CYS6 TRANSCRIPTION FACTOR (EUROFUNG)"/>
    <property type="match status" value="1"/>
</dbReference>
<feature type="compositionally biased region" description="Polar residues" evidence="3">
    <location>
        <begin position="89"/>
        <end position="106"/>
    </location>
</feature>
<dbReference type="KEGG" id="nhe:NECHADRAFT_91591"/>
<dbReference type="RefSeq" id="XP_003041567.1">
    <property type="nucleotide sequence ID" value="XM_003041521.1"/>
</dbReference>
<dbReference type="InterPro" id="IPR036864">
    <property type="entry name" value="Zn2-C6_fun-type_DNA-bd_sf"/>
</dbReference>
<name>C7ZJI7_FUSV7</name>
<dbReference type="GeneID" id="9673909"/>
<dbReference type="GO" id="GO:0008270">
    <property type="term" value="F:zinc ion binding"/>
    <property type="evidence" value="ECO:0007669"/>
    <property type="project" value="InterPro"/>
</dbReference>
<protein>
    <recommendedName>
        <fullName evidence="4">Zn(2)-C6 fungal-type domain-containing protein</fullName>
    </recommendedName>
</protein>
<proteinExistence type="predicted"/>
<reference evidence="5 6" key="1">
    <citation type="journal article" date="2009" name="PLoS Genet.">
        <title>The genome of Nectria haematococca: contribution of supernumerary chromosomes to gene expansion.</title>
        <authorList>
            <person name="Coleman J.J."/>
            <person name="Rounsley S.D."/>
            <person name="Rodriguez-Carres M."/>
            <person name="Kuo A."/>
            <person name="Wasmann C.C."/>
            <person name="Grimwood J."/>
            <person name="Schmutz J."/>
            <person name="Taga M."/>
            <person name="White G.J."/>
            <person name="Zhou S."/>
            <person name="Schwartz D.C."/>
            <person name="Freitag M."/>
            <person name="Ma L.J."/>
            <person name="Danchin E.G."/>
            <person name="Henrissat B."/>
            <person name="Coutinho P.M."/>
            <person name="Nelson D.R."/>
            <person name="Straney D."/>
            <person name="Napoli C.A."/>
            <person name="Barker B.M."/>
            <person name="Gribskov M."/>
            <person name="Rep M."/>
            <person name="Kroken S."/>
            <person name="Molnar I."/>
            <person name="Rensing C."/>
            <person name="Kennell J.C."/>
            <person name="Zamora J."/>
            <person name="Farman M.L."/>
            <person name="Selker E.U."/>
            <person name="Salamov A."/>
            <person name="Shapiro H."/>
            <person name="Pangilinan J."/>
            <person name="Lindquist E."/>
            <person name="Lamers C."/>
            <person name="Grigoriev I.V."/>
            <person name="Geiser D.M."/>
            <person name="Covert S.F."/>
            <person name="Temporini E."/>
            <person name="Vanetten H.D."/>
        </authorList>
    </citation>
    <scope>NUCLEOTIDE SEQUENCE [LARGE SCALE GENOMIC DNA]</scope>
    <source>
        <strain evidence="6">ATCC MYA-4622 / CBS 123669 / FGSC 9596 / NRRL 45880 / 77-13-4</strain>
    </source>
</reference>
<evidence type="ECO:0000256" key="2">
    <source>
        <dbReference type="ARBA" id="ARBA00023242"/>
    </source>
</evidence>
<evidence type="ECO:0000256" key="1">
    <source>
        <dbReference type="ARBA" id="ARBA00004123"/>
    </source>
</evidence>
<dbReference type="eggNOG" id="ENOG502SH68">
    <property type="taxonomic scope" value="Eukaryota"/>
</dbReference>
<comment type="subcellular location">
    <subcellularLocation>
        <location evidence="1">Nucleus</location>
    </subcellularLocation>
</comment>
<evidence type="ECO:0000313" key="5">
    <source>
        <dbReference type="EMBL" id="EEU35854.1"/>
    </source>
</evidence>
<dbReference type="HOGENOM" id="CLU_031213_0_0_1"/>
<dbReference type="AlphaFoldDB" id="C7ZJI7"/>
<evidence type="ECO:0000313" key="6">
    <source>
        <dbReference type="Proteomes" id="UP000005206"/>
    </source>
</evidence>